<keyword evidence="1" id="KW-0285">Flavoprotein</keyword>
<dbReference type="InterPro" id="IPR029039">
    <property type="entry name" value="Flavoprotein-like_sf"/>
</dbReference>
<organism evidence="4 5">
    <name type="scientific">Verminephrobacter aporrectodeae subsp. tuberculatae</name>
    <dbReference type="NCBI Taxonomy" id="1110392"/>
    <lineage>
        <taxon>Bacteria</taxon>
        <taxon>Pseudomonadati</taxon>
        <taxon>Pseudomonadota</taxon>
        <taxon>Betaproteobacteria</taxon>
        <taxon>Burkholderiales</taxon>
        <taxon>Comamonadaceae</taxon>
        <taxon>Verminephrobacter</taxon>
    </lineage>
</organism>
<dbReference type="PANTHER" id="PTHR43278">
    <property type="entry name" value="NAD(P)H-DEPENDENT FMN-CONTAINING OXIDOREDUCTASE YWQN-RELATED"/>
    <property type="match status" value="1"/>
</dbReference>
<dbReference type="Gene3D" id="3.40.50.360">
    <property type="match status" value="1"/>
</dbReference>
<name>A0ABT3KN02_9BURK</name>
<evidence type="ECO:0000256" key="2">
    <source>
        <dbReference type="ARBA" id="ARBA00022643"/>
    </source>
</evidence>
<dbReference type="Pfam" id="PF03358">
    <property type="entry name" value="FMN_red"/>
    <property type="match status" value="1"/>
</dbReference>
<dbReference type="PANTHER" id="PTHR43278:SF4">
    <property type="entry name" value="NAD(P)H-DEPENDENT FMN-CONTAINING OXIDOREDUCTASE YWQN-RELATED"/>
    <property type="match status" value="1"/>
</dbReference>
<dbReference type="RefSeq" id="WP_265256698.1">
    <property type="nucleotide sequence ID" value="NZ_QZCV01000001.1"/>
</dbReference>
<dbReference type="SUPFAM" id="SSF52218">
    <property type="entry name" value="Flavoproteins"/>
    <property type="match status" value="1"/>
</dbReference>
<reference evidence="5" key="1">
    <citation type="submission" date="2023-07" db="EMBL/GenBank/DDBJ databases">
        <title>Verminephrobacter genomes.</title>
        <authorList>
            <person name="Lund M.B."/>
        </authorList>
    </citation>
    <scope>NUCLEOTIDE SEQUENCE [LARGE SCALE GENOMIC DNA]</scope>
    <source>
        <strain evidence="5">AtM5-05</strain>
    </source>
</reference>
<sequence>MSTPHCLQHLFLSTSSRAPGQVGNTEWLARRAADTLPAGSTQTWHHLAHMDLPPFIDQRHTTGSYQPPVGDMRTLLDATLAAEHIVFVSPVYWYSIPSPLKTYLDHWSAWMRVPGLAFKEPMGAKTLSLITTSGDRARAQPMIDSLILCAKFLGMRWGGALWGQGGPPGAVQADARAVAEANDFFQAAARSTDALRP</sequence>
<evidence type="ECO:0000256" key="1">
    <source>
        <dbReference type="ARBA" id="ARBA00022630"/>
    </source>
</evidence>
<evidence type="ECO:0000259" key="3">
    <source>
        <dbReference type="Pfam" id="PF03358"/>
    </source>
</evidence>
<feature type="domain" description="NADPH-dependent FMN reductase-like" evidence="3">
    <location>
        <begin position="22"/>
        <end position="155"/>
    </location>
</feature>
<comment type="caution">
    <text evidence="4">The sequence shown here is derived from an EMBL/GenBank/DDBJ whole genome shotgun (WGS) entry which is preliminary data.</text>
</comment>
<accession>A0ABT3KN02</accession>
<gene>
    <name evidence="4" type="ORF">D5039_00440</name>
</gene>
<keyword evidence="5" id="KW-1185">Reference proteome</keyword>
<dbReference type="InterPro" id="IPR051796">
    <property type="entry name" value="ISF_SsuE-like"/>
</dbReference>
<keyword evidence="2" id="KW-0288">FMN</keyword>
<dbReference type="Proteomes" id="UP001208935">
    <property type="component" value="Unassembled WGS sequence"/>
</dbReference>
<evidence type="ECO:0000313" key="4">
    <source>
        <dbReference type="EMBL" id="MCW5319701.1"/>
    </source>
</evidence>
<dbReference type="InterPro" id="IPR005025">
    <property type="entry name" value="FMN_Rdtase-like_dom"/>
</dbReference>
<protein>
    <submittedName>
        <fullName evidence="4">Flavodoxin family protein</fullName>
    </submittedName>
</protein>
<evidence type="ECO:0000313" key="5">
    <source>
        <dbReference type="Proteomes" id="UP001208935"/>
    </source>
</evidence>
<dbReference type="EMBL" id="QZCW01000001">
    <property type="protein sequence ID" value="MCW5319701.1"/>
    <property type="molecule type" value="Genomic_DNA"/>
</dbReference>
<proteinExistence type="predicted"/>